<accession>A0A0A9MWV1</accession>
<dbReference type="AlphaFoldDB" id="A0A0A9MWV1"/>
<proteinExistence type="predicted"/>
<reference evidence="1" key="1">
    <citation type="submission" date="2014-09" db="EMBL/GenBank/DDBJ databases">
        <authorList>
            <person name="Magalhaes I.L.F."/>
            <person name="Oliveira U."/>
            <person name="Santos F.R."/>
            <person name="Vidigal T.H.D.A."/>
            <person name="Brescovit A.D."/>
            <person name="Santos A.J."/>
        </authorList>
    </citation>
    <scope>NUCLEOTIDE SEQUENCE</scope>
    <source>
        <tissue evidence="1">Shoot tissue taken approximately 20 cm above the soil surface</tissue>
    </source>
</reference>
<name>A0A0A9MWV1_ARUDO</name>
<organism evidence="1">
    <name type="scientific">Arundo donax</name>
    <name type="common">Giant reed</name>
    <name type="synonym">Donax arundinaceus</name>
    <dbReference type="NCBI Taxonomy" id="35708"/>
    <lineage>
        <taxon>Eukaryota</taxon>
        <taxon>Viridiplantae</taxon>
        <taxon>Streptophyta</taxon>
        <taxon>Embryophyta</taxon>
        <taxon>Tracheophyta</taxon>
        <taxon>Spermatophyta</taxon>
        <taxon>Magnoliopsida</taxon>
        <taxon>Liliopsida</taxon>
        <taxon>Poales</taxon>
        <taxon>Poaceae</taxon>
        <taxon>PACMAD clade</taxon>
        <taxon>Arundinoideae</taxon>
        <taxon>Arundineae</taxon>
        <taxon>Arundo</taxon>
    </lineage>
</organism>
<protein>
    <submittedName>
        <fullName evidence="1">Uncharacterized protein</fullName>
    </submittedName>
</protein>
<reference evidence="1" key="2">
    <citation type="journal article" date="2015" name="Data Brief">
        <title>Shoot transcriptome of the giant reed, Arundo donax.</title>
        <authorList>
            <person name="Barrero R.A."/>
            <person name="Guerrero F.D."/>
            <person name="Moolhuijzen P."/>
            <person name="Goolsby J.A."/>
            <person name="Tidwell J."/>
            <person name="Bellgard S.E."/>
            <person name="Bellgard M.I."/>
        </authorList>
    </citation>
    <scope>NUCLEOTIDE SEQUENCE</scope>
    <source>
        <tissue evidence="1">Shoot tissue taken approximately 20 cm above the soil surface</tissue>
    </source>
</reference>
<evidence type="ECO:0000313" key="1">
    <source>
        <dbReference type="EMBL" id="JAD96509.1"/>
    </source>
</evidence>
<sequence length="27" mass="3070">MRLPLVLCHLAYKPHISALLPPLRTIC</sequence>
<dbReference type="EMBL" id="GBRH01201386">
    <property type="protein sequence ID" value="JAD96509.1"/>
    <property type="molecule type" value="Transcribed_RNA"/>
</dbReference>